<keyword evidence="2" id="KW-1185">Reference proteome</keyword>
<dbReference type="EMBL" id="BMMF01000006">
    <property type="protein sequence ID" value="GGK36997.1"/>
    <property type="molecule type" value="Genomic_DNA"/>
</dbReference>
<dbReference type="Proteomes" id="UP000600449">
    <property type="component" value="Unassembled WGS sequence"/>
</dbReference>
<gene>
    <name evidence="1" type="ORF">GCM10011322_25020</name>
</gene>
<dbReference type="RefSeq" id="WP_188913382.1">
    <property type="nucleotide sequence ID" value="NZ_BMMF01000006.1"/>
</dbReference>
<evidence type="ECO:0000313" key="1">
    <source>
        <dbReference type="EMBL" id="GGK36997.1"/>
    </source>
</evidence>
<dbReference type="AlphaFoldDB" id="A0A917V4V8"/>
<comment type="caution">
    <text evidence="1">The sequence shown here is derived from an EMBL/GenBank/DDBJ whole genome shotgun (WGS) entry which is preliminary data.</text>
</comment>
<protein>
    <submittedName>
        <fullName evidence="1">Uncharacterized protein</fullName>
    </submittedName>
</protein>
<sequence>MTGGADACPLAALCAEAGDLIRRRLAAEERGLRGESPRERIAAQATVDEITATLENIAHRASDYRPASRDGALLAIGLALAEAEIVAFGDEGRQGPALRRLTRLLFALRGYVERDGGPRSAAADAVASYWMPDAMDPHRALAG</sequence>
<reference evidence="1 2" key="1">
    <citation type="journal article" date="2014" name="Int. J. Syst. Evol. Microbiol.">
        <title>Complete genome sequence of Corynebacterium casei LMG S-19264T (=DSM 44701T), isolated from a smear-ripened cheese.</title>
        <authorList>
            <consortium name="US DOE Joint Genome Institute (JGI-PGF)"/>
            <person name="Walter F."/>
            <person name="Albersmeier A."/>
            <person name="Kalinowski J."/>
            <person name="Ruckert C."/>
        </authorList>
    </citation>
    <scope>NUCLEOTIDE SEQUENCE [LARGE SCALE GENOMIC DNA]</scope>
    <source>
        <strain evidence="1 2">CGMCC 1.9161</strain>
    </source>
</reference>
<name>A0A917V4V8_9HYPH</name>
<proteinExistence type="predicted"/>
<evidence type="ECO:0000313" key="2">
    <source>
        <dbReference type="Proteomes" id="UP000600449"/>
    </source>
</evidence>
<organism evidence="1 2">
    <name type="scientific">Salinarimonas ramus</name>
    <dbReference type="NCBI Taxonomy" id="690164"/>
    <lineage>
        <taxon>Bacteria</taxon>
        <taxon>Pseudomonadati</taxon>
        <taxon>Pseudomonadota</taxon>
        <taxon>Alphaproteobacteria</taxon>
        <taxon>Hyphomicrobiales</taxon>
        <taxon>Salinarimonadaceae</taxon>
        <taxon>Salinarimonas</taxon>
    </lineage>
</organism>
<accession>A0A917V4V8</accession>